<name>A0AA40X487_9GAMM</name>
<organism evidence="1 2">
    <name type="scientific">Rouxiella silvae</name>
    <dbReference type="NCBI Taxonomy" id="1646373"/>
    <lineage>
        <taxon>Bacteria</taxon>
        <taxon>Pseudomonadati</taxon>
        <taxon>Pseudomonadota</taxon>
        <taxon>Gammaproteobacteria</taxon>
        <taxon>Enterobacterales</taxon>
        <taxon>Yersiniaceae</taxon>
        <taxon>Rouxiella</taxon>
    </lineage>
</organism>
<reference evidence="1" key="1">
    <citation type="submission" date="2020-11" db="EMBL/GenBank/DDBJ databases">
        <authorList>
            <person name="Lee S.D."/>
        </authorList>
    </citation>
    <scope>NUCLEOTIDE SEQUENCE</scope>
    <source>
        <strain evidence="1">SAP-2</strain>
    </source>
</reference>
<dbReference type="RefSeq" id="WP_194978262.1">
    <property type="nucleotide sequence ID" value="NZ_JADMKS010000005.1"/>
</dbReference>
<dbReference type="Proteomes" id="UP000705283">
    <property type="component" value="Unassembled WGS sequence"/>
</dbReference>
<dbReference type="AlphaFoldDB" id="A0AA40X487"/>
<evidence type="ECO:0000313" key="2">
    <source>
        <dbReference type="Proteomes" id="UP000705283"/>
    </source>
</evidence>
<gene>
    <name evidence="1" type="ORF">ITX54_14610</name>
</gene>
<dbReference type="EMBL" id="JADMKS010000005">
    <property type="protein sequence ID" value="MBF6637892.1"/>
    <property type="molecule type" value="Genomic_DNA"/>
</dbReference>
<reference evidence="1" key="2">
    <citation type="submission" date="2022-09" db="EMBL/GenBank/DDBJ databases">
        <title>Rouxiella aceris sp. nov., isolated from tree sap and emended description of the genus Rhouxiella.</title>
        <authorList>
            <person name="Kim I.S."/>
        </authorList>
    </citation>
    <scope>NUCLEOTIDE SEQUENCE</scope>
    <source>
        <strain evidence="1">SAP-2</strain>
    </source>
</reference>
<evidence type="ECO:0000313" key="1">
    <source>
        <dbReference type="EMBL" id="MBF6637892.1"/>
    </source>
</evidence>
<comment type="caution">
    <text evidence="1">The sequence shown here is derived from an EMBL/GenBank/DDBJ whole genome shotgun (WGS) entry which is preliminary data.</text>
</comment>
<protein>
    <submittedName>
        <fullName evidence="1">Uncharacterized protein</fullName>
    </submittedName>
</protein>
<proteinExistence type="predicted"/>
<sequence length="72" mass="8194">MKHIQLAKLYKHGQFFGYGLAVDGELLKQQIDTTITTEPDKLPTINASFYLKEQQAENPIIIHLDQVEISPL</sequence>
<accession>A0AA40X487</accession>